<dbReference type="SUPFAM" id="SSF51735">
    <property type="entry name" value="NAD(P)-binding Rossmann-fold domains"/>
    <property type="match status" value="1"/>
</dbReference>
<organism evidence="2 3">
    <name type="scientific">Candidatus Collierbacteria bacterium GW2011_GWC2_43_12</name>
    <dbReference type="NCBI Taxonomy" id="1618390"/>
    <lineage>
        <taxon>Bacteria</taxon>
        <taxon>Candidatus Collieribacteriota</taxon>
    </lineage>
</organism>
<protein>
    <recommendedName>
        <fullName evidence="1">NAD-dependent epimerase/dehydratase domain-containing protein</fullName>
    </recommendedName>
</protein>
<dbReference type="Gene3D" id="3.90.25.10">
    <property type="entry name" value="UDP-galactose 4-epimerase, domain 1"/>
    <property type="match status" value="1"/>
</dbReference>
<proteinExistence type="predicted"/>
<evidence type="ECO:0000313" key="3">
    <source>
        <dbReference type="Proteomes" id="UP000033980"/>
    </source>
</evidence>
<accession>A0A0G1DA33</accession>
<dbReference type="InterPro" id="IPR001509">
    <property type="entry name" value="Epimerase_deHydtase"/>
</dbReference>
<name>A0A0G1DA33_9BACT</name>
<dbReference type="AlphaFoldDB" id="A0A0G1DA33"/>
<gene>
    <name evidence="2" type="ORF">UV68_C0004G0022</name>
</gene>
<comment type="caution">
    <text evidence="2">The sequence shown here is derived from an EMBL/GenBank/DDBJ whole genome shotgun (WGS) entry which is preliminary data.</text>
</comment>
<feature type="domain" description="NAD-dependent epimerase/dehydratase" evidence="1">
    <location>
        <begin position="11"/>
        <end position="233"/>
    </location>
</feature>
<dbReference type="EMBL" id="LCFK01000004">
    <property type="protein sequence ID" value="KKS94740.1"/>
    <property type="molecule type" value="Genomic_DNA"/>
</dbReference>
<sequence>MSRSEFAEGKILIPGGDGMIGRATDSGLTQRGFKVEITSTEMGRASIRDGIHYVDFRHPETADEVIAKGGFDVIICLAGISDPRIAKENPILADQVNHLGVIQMLESVKKLPREKRPIVILPCSVLQFDIKESGLISVHHPLKENGDTYVLSKNNMFYDALKYLPDIDIRFSFIGNTTGEGQRLGFIGPDIMDQFVRGEEKIVHGDLKQNRPFLHSKDAASIFFYAMTSKRVDIGDRFLVTSGYSPSLEDFFLSMARVVGRPDKPGEPDPRFGGLAKIKDIRFDIELLEELGFRQLNGLDQISYTLMMDRLRVLNGGKLPERGIYGY</sequence>
<dbReference type="InterPro" id="IPR036291">
    <property type="entry name" value="NAD(P)-bd_dom_sf"/>
</dbReference>
<dbReference type="Proteomes" id="UP000033980">
    <property type="component" value="Unassembled WGS sequence"/>
</dbReference>
<reference evidence="2 3" key="1">
    <citation type="journal article" date="2015" name="Nature">
        <title>rRNA introns, odd ribosomes, and small enigmatic genomes across a large radiation of phyla.</title>
        <authorList>
            <person name="Brown C.T."/>
            <person name="Hug L.A."/>
            <person name="Thomas B.C."/>
            <person name="Sharon I."/>
            <person name="Castelle C.J."/>
            <person name="Singh A."/>
            <person name="Wilkins M.J."/>
            <person name="Williams K.H."/>
            <person name="Banfield J.F."/>
        </authorList>
    </citation>
    <scope>NUCLEOTIDE SEQUENCE [LARGE SCALE GENOMIC DNA]</scope>
</reference>
<dbReference type="Pfam" id="PF01370">
    <property type="entry name" value="Epimerase"/>
    <property type="match status" value="1"/>
</dbReference>
<dbReference type="Gene3D" id="3.40.50.720">
    <property type="entry name" value="NAD(P)-binding Rossmann-like Domain"/>
    <property type="match status" value="1"/>
</dbReference>
<evidence type="ECO:0000313" key="2">
    <source>
        <dbReference type="EMBL" id="KKS94740.1"/>
    </source>
</evidence>
<evidence type="ECO:0000259" key="1">
    <source>
        <dbReference type="Pfam" id="PF01370"/>
    </source>
</evidence>